<feature type="chain" id="PRO_5043411907" description="Outer membrane protein beta-barrel domain-containing protein" evidence="1">
    <location>
        <begin position="21"/>
        <end position="74"/>
    </location>
</feature>
<evidence type="ECO:0000313" key="2">
    <source>
        <dbReference type="EMBL" id="BFD46990.1"/>
    </source>
</evidence>
<protein>
    <recommendedName>
        <fullName evidence="3">Outer membrane protein beta-barrel domain-containing protein</fullName>
    </recommendedName>
</protein>
<sequence>MKIKRLCVLAVLLTSSLAGAASNSANKSEDKYYAGLNFGAGWGGGFKMKPGVVLGYIMTKTLNLNLRFSVILSH</sequence>
<gene>
    <name evidence="2" type="ORF">DMENIID0003_00640</name>
</gene>
<evidence type="ECO:0000256" key="1">
    <source>
        <dbReference type="SAM" id="SignalP"/>
    </source>
</evidence>
<dbReference type="AlphaFoldDB" id="A0AAT9GAZ0"/>
<proteinExistence type="predicted"/>
<keyword evidence="1" id="KW-0732">Signal</keyword>
<feature type="signal peptide" evidence="1">
    <location>
        <begin position="1"/>
        <end position="20"/>
    </location>
</feature>
<reference evidence="2" key="1">
    <citation type="submission" date="2024-01" db="EMBL/GenBank/DDBJ databases">
        <title>Sequencing the genomes of a sandfly, Sergentomyia squamirostris, and its two endosymbionts.</title>
        <authorList>
            <person name="Itokawa K."/>
            <person name="Sanjoba C."/>
        </authorList>
    </citation>
    <scope>NUCLEOTIDE SEQUENCE</scope>
    <source>
        <strain evidence="2">WSSQ</strain>
    </source>
</reference>
<dbReference type="EMBL" id="AP029172">
    <property type="protein sequence ID" value="BFD46990.1"/>
    <property type="molecule type" value="Genomic_DNA"/>
</dbReference>
<name>A0AAT9GAZ0_9RICK</name>
<accession>A0AAT9GAZ0</accession>
<organism evidence="2">
    <name type="scientific">Wolbachia endosymbiont of Sergentomyia squamirostris</name>
    <dbReference type="NCBI Taxonomy" id="3113640"/>
    <lineage>
        <taxon>Bacteria</taxon>
        <taxon>Pseudomonadati</taxon>
        <taxon>Pseudomonadota</taxon>
        <taxon>Alphaproteobacteria</taxon>
        <taxon>Rickettsiales</taxon>
        <taxon>Anaplasmataceae</taxon>
        <taxon>Wolbachieae</taxon>
        <taxon>Wolbachia</taxon>
    </lineage>
</organism>
<evidence type="ECO:0008006" key="3">
    <source>
        <dbReference type="Google" id="ProtNLM"/>
    </source>
</evidence>